<dbReference type="Pfam" id="PF13540">
    <property type="entry name" value="RCC1_2"/>
    <property type="match status" value="1"/>
</dbReference>
<gene>
    <name evidence="2" type="ORF">HXX76_004343</name>
</gene>
<dbReference type="GO" id="GO:0005737">
    <property type="term" value="C:cytoplasm"/>
    <property type="evidence" value="ECO:0007669"/>
    <property type="project" value="TreeGrafter"/>
</dbReference>
<dbReference type="PANTHER" id="PTHR45982:SF1">
    <property type="entry name" value="REGULATOR OF CHROMOSOME CONDENSATION"/>
    <property type="match status" value="1"/>
</dbReference>
<evidence type="ECO:0000256" key="1">
    <source>
        <dbReference type="PROSITE-ProRule" id="PRU00235"/>
    </source>
</evidence>
<name>A0A835W8S7_CHLIN</name>
<dbReference type="Gene3D" id="2.130.10.30">
    <property type="entry name" value="Regulator of chromosome condensation 1/beta-lactamase-inhibitor protein II"/>
    <property type="match status" value="1"/>
</dbReference>
<accession>A0A835W8S7</accession>
<comment type="caution">
    <text evidence="2">The sequence shown here is derived from an EMBL/GenBank/DDBJ whole genome shotgun (WGS) entry which is preliminary data.</text>
</comment>
<dbReference type="OrthoDB" id="538768at2759"/>
<dbReference type="EMBL" id="JAEHOC010000007">
    <property type="protein sequence ID" value="KAG2440231.1"/>
    <property type="molecule type" value="Genomic_DNA"/>
</dbReference>
<proteinExistence type="predicted"/>
<organism evidence="2 3">
    <name type="scientific">Chlamydomonas incerta</name>
    <dbReference type="NCBI Taxonomy" id="51695"/>
    <lineage>
        <taxon>Eukaryota</taxon>
        <taxon>Viridiplantae</taxon>
        <taxon>Chlorophyta</taxon>
        <taxon>core chlorophytes</taxon>
        <taxon>Chlorophyceae</taxon>
        <taxon>CS clade</taxon>
        <taxon>Chlamydomonadales</taxon>
        <taxon>Chlamydomonadaceae</taxon>
        <taxon>Chlamydomonas</taxon>
    </lineage>
</organism>
<dbReference type="GO" id="GO:0005085">
    <property type="term" value="F:guanyl-nucleotide exchange factor activity"/>
    <property type="evidence" value="ECO:0007669"/>
    <property type="project" value="TreeGrafter"/>
</dbReference>
<keyword evidence="3" id="KW-1185">Reference proteome</keyword>
<dbReference type="InterPro" id="IPR009091">
    <property type="entry name" value="RCC1/BLIP-II"/>
</dbReference>
<feature type="repeat" description="RCC1" evidence="1">
    <location>
        <begin position="482"/>
        <end position="539"/>
    </location>
</feature>
<sequence>MNRDPAEWTRPGAPGWAKPDPGTYHYKLWLPSSYTPDVPHDVIFIASPSGNANMGAMRDWIVAHNFVAVSLEESRNGYFGPVTGNFVAAWDDVVKRINVRQGRDARNLCTGFSGGARACSAATLMIPFNGLVLQGATTAGGEDEQEMFRFTGDWCQAKIVAVTIGTSDSNRQEAKDFAKYRKAIAGDSLKIFEFSGGHSWAPKSVVEQALDFVMGALNARAAAAAAGMPVQAPAQGGGGQQRPPISLCAGRYHTCALAGGVMKCFGLLFYHDAAQGIVIGDTLNETGKGMPAVDVGRGLSVSAMSPTCFVTQPGGGVTCPFWDYPEADVVPVDLGPGLSASAVWSEAGGGRACALLQPGDVVKCFGVNDYFQLGLAWGPDRLLAKDLGANLPPVDFGLAADGVTRLTASDMALGSQHSCALLQPGAVVKCVGYNAVGALGHAHGLWSTDYPSSFPVDFGPGVKPTKLAGASSYTCALLQPGGKVACWGANYVGQLGLGHRMPVGANATDFPLQPVDLGPGAVVTDIAVGESSACAVLTGGVLKCWGSNHDGKLGLGLDYTIRLGDEPGEMGSNLPAVDIGPGLRATSVAVGSDHVCVVTAEPGRVVKCFGVSINALAFFQNVDLDAGGHWRGDERCDMGEHLPAVDLGL</sequence>
<dbReference type="InterPro" id="IPR051553">
    <property type="entry name" value="Ran_GTPase-activating"/>
</dbReference>
<protein>
    <submittedName>
        <fullName evidence="2">Uncharacterized protein</fullName>
    </submittedName>
</protein>
<dbReference type="PANTHER" id="PTHR45982">
    <property type="entry name" value="REGULATOR OF CHROMOSOME CONDENSATION"/>
    <property type="match status" value="1"/>
</dbReference>
<dbReference type="PROSITE" id="PS50012">
    <property type="entry name" value="RCC1_3"/>
    <property type="match status" value="2"/>
</dbReference>
<evidence type="ECO:0000313" key="3">
    <source>
        <dbReference type="Proteomes" id="UP000650467"/>
    </source>
</evidence>
<dbReference type="SUPFAM" id="SSF53474">
    <property type="entry name" value="alpha/beta-Hydrolases"/>
    <property type="match status" value="1"/>
</dbReference>
<dbReference type="InterPro" id="IPR029058">
    <property type="entry name" value="AB_hydrolase_fold"/>
</dbReference>
<dbReference type="Gene3D" id="3.40.50.1820">
    <property type="entry name" value="alpha/beta hydrolase"/>
    <property type="match status" value="1"/>
</dbReference>
<dbReference type="AlphaFoldDB" id="A0A835W8S7"/>
<feature type="repeat" description="RCC1" evidence="1">
    <location>
        <begin position="540"/>
        <end position="601"/>
    </location>
</feature>
<dbReference type="SUPFAM" id="SSF50985">
    <property type="entry name" value="RCC1/BLIP-II"/>
    <property type="match status" value="1"/>
</dbReference>
<reference evidence="2" key="1">
    <citation type="journal article" date="2020" name="bioRxiv">
        <title>Comparative genomics of Chlamydomonas.</title>
        <authorList>
            <person name="Craig R.J."/>
            <person name="Hasan A.R."/>
            <person name="Ness R.W."/>
            <person name="Keightley P.D."/>
        </authorList>
    </citation>
    <scope>NUCLEOTIDE SEQUENCE</scope>
    <source>
        <strain evidence="2">SAG 7.73</strain>
    </source>
</reference>
<dbReference type="Proteomes" id="UP000650467">
    <property type="component" value="Unassembled WGS sequence"/>
</dbReference>
<dbReference type="InterPro" id="IPR000408">
    <property type="entry name" value="Reg_chr_condens"/>
</dbReference>
<evidence type="ECO:0000313" key="2">
    <source>
        <dbReference type="EMBL" id="KAG2440231.1"/>
    </source>
</evidence>